<sequence length="598" mass="65762">MVAGAARTPYKGAGVEHFDTPLERGAVRKEPGGKLRIALVYPNTYRLGMANLGLHAVYRLLNADPRTACERVFLPEDGGVPRSVESDLPLGGFDVIAFSLSFEEDAGHVLELLDGAGLPLRAAARDGRHPLVVGGGIAVQINPEPLAPFFDAFLVGEGEVLVAPFLALLHAAVAESTPRDALLRAIAGLPGGYVPALYDVAYSDSHAPEGAWVTRFVPREGAPERVRRLYVEDLRQVPTSRVVDSPDAQFGDLFLTEVARGCLWGCRFCAAGFVQRPYREVDLEVLRGEVKAGIEKGLRIGLVGPDTSDYTGLDPLTCFIGEKGGTFSPSSLRVDAITEALSKRMADGGERSITIAPEAGTERMRRVINKDFTDDQIVKAAENALSQGMQHVKLYFMCGLPTETDDDLLGMVRIAVRIREEVMLPWARKRGRMGRISLSVNPFVPKPWTPFQWVPMQDRSCLEAKRKLLERELRPKGIDVDFFSPREAYVQTLLSRGDRRCADLLELAHRETGGDLRKALQRWDEDPDFFVLREAGEGEALPWDFIDQGLTKRFLAREWRRGVGARITPKCAVDTCRACGLACADHPELQPAVVRLGA</sequence>
<dbReference type="SMART" id="SM00729">
    <property type="entry name" value="Elp3"/>
    <property type="match status" value="1"/>
</dbReference>
<dbReference type="Gene3D" id="3.80.30.20">
    <property type="entry name" value="tm_1862 like domain"/>
    <property type="match status" value="1"/>
</dbReference>
<dbReference type="SFLD" id="SFLDS00029">
    <property type="entry name" value="Radical_SAM"/>
    <property type="match status" value="1"/>
</dbReference>
<dbReference type="SUPFAM" id="SSF102114">
    <property type="entry name" value="Radical SAM enzymes"/>
    <property type="match status" value="1"/>
</dbReference>
<feature type="domain" description="Radical SAM core" evidence="1">
    <location>
        <begin position="248"/>
        <end position="479"/>
    </location>
</feature>
<organism evidence="2 3">
    <name type="scientific">Anaeromyxobacter oryzae</name>
    <dbReference type="NCBI Taxonomy" id="2918170"/>
    <lineage>
        <taxon>Bacteria</taxon>
        <taxon>Pseudomonadati</taxon>
        <taxon>Myxococcota</taxon>
        <taxon>Myxococcia</taxon>
        <taxon>Myxococcales</taxon>
        <taxon>Cystobacterineae</taxon>
        <taxon>Anaeromyxobacteraceae</taxon>
        <taxon>Anaeromyxobacter</taxon>
    </lineage>
</organism>
<proteinExistence type="predicted"/>
<dbReference type="CDD" id="cd01335">
    <property type="entry name" value="Radical_SAM"/>
    <property type="match status" value="1"/>
</dbReference>
<protein>
    <submittedName>
        <fullName evidence="2">Radical SAM protein</fullName>
    </submittedName>
</protein>
<accession>A0ABM7WST0</accession>
<dbReference type="Proteomes" id="UP001162891">
    <property type="component" value="Chromosome"/>
</dbReference>
<evidence type="ECO:0000259" key="1">
    <source>
        <dbReference type="PROSITE" id="PS51918"/>
    </source>
</evidence>
<keyword evidence="3" id="KW-1185">Reference proteome</keyword>
<dbReference type="Pfam" id="PF19864">
    <property type="entry name" value="Radical_SAM_N2"/>
    <property type="match status" value="1"/>
</dbReference>
<evidence type="ECO:0000313" key="3">
    <source>
        <dbReference type="Proteomes" id="UP001162891"/>
    </source>
</evidence>
<dbReference type="PANTHER" id="PTHR42731">
    <property type="entry name" value="SLL1084 PROTEIN"/>
    <property type="match status" value="1"/>
</dbReference>
<dbReference type="PANTHER" id="PTHR42731:SF5">
    <property type="entry name" value="RADICAL SAM DOMAIN PROTEIN"/>
    <property type="match status" value="1"/>
</dbReference>
<evidence type="ECO:0000313" key="2">
    <source>
        <dbReference type="EMBL" id="BDG02551.1"/>
    </source>
</evidence>
<reference evidence="3" key="1">
    <citation type="journal article" date="2022" name="Int. J. Syst. Evol. Microbiol.">
        <title>Anaeromyxobacter oryzae sp. nov., Anaeromyxobacter diazotrophicus sp. nov. and Anaeromyxobacter paludicola sp. nov., isolated from paddy soils.</title>
        <authorList>
            <person name="Itoh H."/>
            <person name="Xu Z."/>
            <person name="Mise K."/>
            <person name="Masuda Y."/>
            <person name="Ushijima N."/>
            <person name="Hayakawa C."/>
            <person name="Shiratori Y."/>
            <person name="Senoo K."/>
        </authorList>
    </citation>
    <scope>NUCLEOTIDE SEQUENCE [LARGE SCALE GENOMIC DNA]</scope>
    <source>
        <strain evidence="3">Red232</strain>
    </source>
</reference>
<dbReference type="InterPro" id="IPR045784">
    <property type="entry name" value="Radical_SAM_N2"/>
</dbReference>
<name>A0ABM7WST0_9BACT</name>
<dbReference type="InterPro" id="IPR023404">
    <property type="entry name" value="rSAM_horseshoe"/>
</dbReference>
<dbReference type="SFLD" id="SFLDG01082">
    <property type="entry name" value="B12-binding_domain_containing"/>
    <property type="match status" value="1"/>
</dbReference>
<dbReference type="InterPro" id="IPR006638">
    <property type="entry name" value="Elp3/MiaA/NifB-like_rSAM"/>
</dbReference>
<gene>
    <name evidence="2" type="ORF">AMOR_15470</name>
</gene>
<dbReference type="InterPro" id="IPR058240">
    <property type="entry name" value="rSAM_sf"/>
</dbReference>
<dbReference type="InterPro" id="IPR007197">
    <property type="entry name" value="rSAM"/>
</dbReference>
<dbReference type="PROSITE" id="PS51918">
    <property type="entry name" value="RADICAL_SAM"/>
    <property type="match status" value="1"/>
</dbReference>
<dbReference type="EMBL" id="AP025591">
    <property type="protein sequence ID" value="BDG02551.1"/>
    <property type="molecule type" value="Genomic_DNA"/>
</dbReference>
<dbReference type="Pfam" id="PF04055">
    <property type="entry name" value="Radical_SAM"/>
    <property type="match status" value="1"/>
</dbReference>